<sequence length="137" mass="14850">MTPHELAGAYLAALSDGDLGRILDLFAPNGMVRSPMYGPMAAAEFYPAVLADTSASHLTLRGVTTGQTAAGVTLVNVWFHYDWRLASGLAAPFDVVDVLELDEQGRVAVLHIVYDTVDVRQAYEEDTGHTSWRAARD</sequence>
<dbReference type="RefSeq" id="WP_380846451.1">
    <property type="nucleotide sequence ID" value="NZ_JBHSFP010000026.1"/>
</dbReference>
<gene>
    <name evidence="2" type="ORF">ACFO60_29430</name>
</gene>
<protein>
    <submittedName>
        <fullName evidence="2">Nuclear transport factor 2 family protein</fullName>
    </submittedName>
</protein>
<feature type="domain" description="SnoaL-like" evidence="1">
    <location>
        <begin position="9"/>
        <end position="108"/>
    </location>
</feature>
<name>A0ABV9CR29_9ACTN</name>
<dbReference type="Pfam" id="PF12680">
    <property type="entry name" value="SnoaL_2"/>
    <property type="match status" value="1"/>
</dbReference>
<dbReference type="InterPro" id="IPR032710">
    <property type="entry name" value="NTF2-like_dom_sf"/>
</dbReference>
<accession>A0ABV9CR29</accession>
<keyword evidence="3" id="KW-1185">Reference proteome</keyword>
<evidence type="ECO:0000313" key="2">
    <source>
        <dbReference type="EMBL" id="MFC4534902.1"/>
    </source>
</evidence>
<proteinExistence type="predicted"/>
<dbReference type="Gene3D" id="3.10.450.50">
    <property type="match status" value="1"/>
</dbReference>
<evidence type="ECO:0000259" key="1">
    <source>
        <dbReference type="Pfam" id="PF12680"/>
    </source>
</evidence>
<reference evidence="3" key="1">
    <citation type="journal article" date="2019" name="Int. J. Syst. Evol. Microbiol.">
        <title>The Global Catalogue of Microorganisms (GCM) 10K type strain sequencing project: providing services to taxonomists for standard genome sequencing and annotation.</title>
        <authorList>
            <consortium name="The Broad Institute Genomics Platform"/>
            <consortium name="The Broad Institute Genome Sequencing Center for Infectious Disease"/>
            <person name="Wu L."/>
            <person name="Ma J."/>
        </authorList>
    </citation>
    <scope>NUCLEOTIDE SEQUENCE [LARGE SCALE GENOMIC DNA]</scope>
    <source>
        <strain evidence="3">CGMCC 4.7132</strain>
    </source>
</reference>
<dbReference type="InterPro" id="IPR037401">
    <property type="entry name" value="SnoaL-like"/>
</dbReference>
<dbReference type="Proteomes" id="UP001596004">
    <property type="component" value="Unassembled WGS sequence"/>
</dbReference>
<dbReference type="SUPFAM" id="SSF54427">
    <property type="entry name" value="NTF2-like"/>
    <property type="match status" value="1"/>
</dbReference>
<organism evidence="2 3">
    <name type="scientific">Sphaerisporangium dianthi</name>
    <dbReference type="NCBI Taxonomy" id="1436120"/>
    <lineage>
        <taxon>Bacteria</taxon>
        <taxon>Bacillati</taxon>
        <taxon>Actinomycetota</taxon>
        <taxon>Actinomycetes</taxon>
        <taxon>Streptosporangiales</taxon>
        <taxon>Streptosporangiaceae</taxon>
        <taxon>Sphaerisporangium</taxon>
    </lineage>
</organism>
<comment type="caution">
    <text evidence="2">The sequence shown here is derived from an EMBL/GenBank/DDBJ whole genome shotgun (WGS) entry which is preliminary data.</text>
</comment>
<dbReference type="EMBL" id="JBHSFP010000026">
    <property type="protein sequence ID" value="MFC4534902.1"/>
    <property type="molecule type" value="Genomic_DNA"/>
</dbReference>
<evidence type="ECO:0000313" key="3">
    <source>
        <dbReference type="Proteomes" id="UP001596004"/>
    </source>
</evidence>